<evidence type="ECO:0000313" key="1">
    <source>
        <dbReference type="EMBL" id="MFB9324808.1"/>
    </source>
</evidence>
<name>A0ABV5KKA9_9BACL</name>
<dbReference type="RefSeq" id="WP_377489369.1">
    <property type="nucleotide sequence ID" value="NZ_JBHMDO010000003.1"/>
</dbReference>
<reference evidence="1 2" key="1">
    <citation type="submission" date="2024-09" db="EMBL/GenBank/DDBJ databases">
        <authorList>
            <person name="Sun Q."/>
            <person name="Mori K."/>
        </authorList>
    </citation>
    <scope>NUCLEOTIDE SEQUENCE [LARGE SCALE GENOMIC DNA]</scope>
    <source>
        <strain evidence="1 2">TISTR 2452</strain>
    </source>
</reference>
<protein>
    <submittedName>
        <fullName evidence="1">Uncharacterized protein</fullName>
    </submittedName>
</protein>
<dbReference type="EMBL" id="JBHMDO010000003">
    <property type="protein sequence ID" value="MFB9324808.1"/>
    <property type="molecule type" value="Genomic_DNA"/>
</dbReference>
<sequence length="203" mass="23512">MFDVLERAIDETADGWFRIERAVTEGDNMVLTIALYQDVWGNLVRTQKHWELDCVGVQKMRLCLMDEFRYIEILDDHPALFNYTKPLFDVSVPRSVYTNAEMTGKFIEGIQGLLEPYFAGDFIADFVPDYREPLQPGEEDDYIQLIQGPQEIVDIVKRVYAPYADLLRIVNACRYYSDTGKERLMKMGTCHVIAADFTLRTTD</sequence>
<keyword evidence="2" id="KW-1185">Reference proteome</keyword>
<organism evidence="1 2">
    <name type="scientific">Paenibacillus aurantiacus</name>
    <dbReference type="NCBI Taxonomy" id="1936118"/>
    <lineage>
        <taxon>Bacteria</taxon>
        <taxon>Bacillati</taxon>
        <taxon>Bacillota</taxon>
        <taxon>Bacilli</taxon>
        <taxon>Bacillales</taxon>
        <taxon>Paenibacillaceae</taxon>
        <taxon>Paenibacillus</taxon>
    </lineage>
</organism>
<proteinExistence type="predicted"/>
<dbReference type="Proteomes" id="UP001589747">
    <property type="component" value="Unassembled WGS sequence"/>
</dbReference>
<evidence type="ECO:0000313" key="2">
    <source>
        <dbReference type="Proteomes" id="UP001589747"/>
    </source>
</evidence>
<accession>A0ABV5KKA9</accession>
<gene>
    <name evidence="1" type="ORF">ACFFSY_02490</name>
</gene>
<comment type="caution">
    <text evidence="1">The sequence shown here is derived from an EMBL/GenBank/DDBJ whole genome shotgun (WGS) entry which is preliminary data.</text>
</comment>